<name>A0AA41UQK5_9BACT</name>
<dbReference type="Proteomes" id="UP001165427">
    <property type="component" value="Unassembled WGS sequence"/>
</dbReference>
<sequence>MKSVEMSRALTAAMSLRLPGTAGKLANKMRYVDSKGPLFHDGGLIRNITQGKHEKVYAVGISSKSKSMPALGGLLYGAAALRHDLVVANNEVSEGLQDSRVDINDMNFLGASERLVWKEFILVYRLLSDLMSSDTKPDIIFVDIPLLVSRAEQSVFLEEEDVQEDWQALLHVMEDFWQRHLNDFYPNNPDGPFLVSLQTKRDLNSAVLNAIREEGQSGSPEAIDDKIVNLIREDWGQLRRVGILRFLKGTLKAGRRTAAFYYESLSKYMKRFEPKLVSEHGLVGFHLQVGLRTPIWKVETIGKRDSWSTESLDKLAGLISYLTIHDNPKMKPLPLWFAEQLVRMPKEVLISYLKSTLAMLRDREVDQTWLEGIDTIQEEVE</sequence>
<evidence type="ECO:0008006" key="3">
    <source>
        <dbReference type="Google" id="ProtNLM"/>
    </source>
</evidence>
<keyword evidence="2" id="KW-1185">Reference proteome</keyword>
<protein>
    <recommendedName>
        <fullName evidence="3">NurA domain-containing protein</fullName>
    </recommendedName>
</protein>
<accession>A0AA41UQK5</accession>
<organism evidence="1 2">
    <name type="scientific">Desulfatitalea alkaliphila</name>
    <dbReference type="NCBI Taxonomy" id="2929485"/>
    <lineage>
        <taxon>Bacteria</taxon>
        <taxon>Pseudomonadati</taxon>
        <taxon>Thermodesulfobacteriota</taxon>
        <taxon>Desulfobacteria</taxon>
        <taxon>Desulfobacterales</taxon>
        <taxon>Desulfosarcinaceae</taxon>
        <taxon>Desulfatitalea</taxon>
    </lineage>
</organism>
<evidence type="ECO:0000313" key="2">
    <source>
        <dbReference type="Proteomes" id="UP001165427"/>
    </source>
</evidence>
<reference evidence="1" key="1">
    <citation type="submission" date="2022-04" db="EMBL/GenBank/DDBJ databases">
        <title>Desulfatitalea alkaliphila sp. nov., a novel anaerobic sulfate-reducing bacterium isolated from terrestrial mud volcano, Taman Peninsula, Russia.</title>
        <authorList>
            <person name="Khomyakova M.A."/>
            <person name="Merkel A.Y."/>
            <person name="Slobodkin A.I."/>
        </authorList>
    </citation>
    <scope>NUCLEOTIDE SEQUENCE</scope>
    <source>
        <strain evidence="1">M08but</strain>
    </source>
</reference>
<dbReference type="AlphaFoldDB" id="A0AA41UQK5"/>
<evidence type="ECO:0000313" key="1">
    <source>
        <dbReference type="EMBL" id="MCJ8501463.1"/>
    </source>
</evidence>
<gene>
    <name evidence="1" type="ORF">MRX98_12830</name>
</gene>
<comment type="caution">
    <text evidence="1">The sequence shown here is derived from an EMBL/GenBank/DDBJ whole genome shotgun (WGS) entry which is preliminary data.</text>
</comment>
<dbReference type="EMBL" id="JALJRB010000013">
    <property type="protein sequence ID" value="MCJ8501463.1"/>
    <property type="molecule type" value="Genomic_DNA"/>
</dbReference>
<proteinExistence type="predicted"/>
<dbReference type="RefSeq" id="WP_246909157.1">
    <property type="nucleotide sequence ID" value="NZ_JALJRB010000013.1"/>
</dbReference>